<reference evidence="1" key="1">
    <citation type="journal article" date="2021" name="Proc. Natl. Acad. Sci. U.S.A.">
        <title>A Catalog of Tens of Thousands of Viruses from Human Metagenomes Reveals Hidden Associations with Chronic Diseases.</title>
        <authorList>
            <person name="Tisza M.J."/>
            <person name="Buck C.B."/>
        </authorList>
    </citation>
    <scope>NUCLEOTIDE SEQUENCE</scope>
    <source>
        <strain evidence="1">CtZHD14</strain>
    </source>
</reference>
<evidence type="ECO:0000313" key="1">
    <source>
        <dbReference type="EMBL" id="DAF55210.1"/>
    </source>
</evidence>
<proteinExistence type="predicted"/>
<dbReference type="EMBL" id="BK032687">
    <property type="protein sequence ID" value="DAF55210.1"/>
    <property type="molecule type" value="Genomic_DNA"/>
</dbReference>
<accession>A0A8S5SXE7</accession>
<protein>
    <submittedName>
        <fullName evidence="1">Uncharacterized protein</fullName>
    </submittedName>
</protein>
<name>A0A8S5SXE7_9CAUD</name>
<organism evidence="1">
    <name type="scientific">Siphoviridae sp. ctZHD14</name>
    <dbReference type="NCBI Taxonomy" id="2827891"/>
    <lineage>
        <taxon>Viruses</taxon>
        <taxon>Duplodnaviria</taxon>
        <taxon>Heunggongvirae</taxon>
        <taxon>Uroviricota</taxon>
        <taxon>Caudoviricetes</taxon>
    </lineage>
</organism>
<sequence length="113" mass="13405">MATINPQYYPESYDDILSSFVQESFMKWLNNQQQLINFYEKQRHCGVKELEDSAARFQKENIDNIEGVKSLLSSIGVYIGYNMVGYRDKWTLVTYDIAVSQLEWEEQCNDYYD</sequence>